<evidence type="ECO:0000313" key="2">
    <source>
        <dbReference type="EMBL" id="GFH49639.1"/>
    </source>
</evidence>
<accession>A0AAD3H4I3</accession>
<reference evidence="2 3" key="1">
    <citation type="journal article" date="2021" name="Sci. Rep.">
        <title>The genome of the diatom Chaetoceros tenuissimus carries an ancient integrated fragment of an extant virus.</title>
        <authorList>
            <person name="Hongo Y."/>
            <person name="Kimura K."/>
            <person name="Takaki Y."/>
            <person name="Yoshida Y."/>
            <person name="Baba S."/>
            <person name="Kobayashi G."/>
            <person name="Nagasaki K."/>
            <person name="Hano T."/>
            <person name="Tomaru Y."/>
        </authorList>
    </citation>
    <scope>NUCLEOTIDE SEQUENCE [LARGE SCALE GENOMIC DNA]</scope>
    <source>
        <strain evidence="2 3">NIES-3715</strain>
    </source>
</reference>
<keyword evidence="1" id="KW-0732">Signal</keyword>
<dbReference type="AlphaFoldDB" id="A0AAD3H4I3"/>
<feature type="signal peptide" evidence="1">
    <location>
        <begin position="1"/>
        <end position="16"/>
    </location>
</feature>
<gene>
    <name evidence="2" type="ORF">CTEN210_06115</name>
</gene>
<comment type="caution">
    <text evidence="2">The sequence shown here is derived from an EMBL/GenBank/DDBJ whole genome shotgun (WGS) entry which is preliminary data.</text>
</comment>
<dbReference type="Proteomes" id="UP001054902">
    <property type="component" value="Unassembled WGS sequence"/>
</dbReference>
<dbReference type="EMBL" id="BLLK01000038">
    <property type="protein sequence ID" value="GFH49639.1"/>
    <property type="molecule type" value="Genomic_DNA"/>
</dbReference>
<protein>
    <submittedName>
        <fullName evidence="2">Uncharacterized protein</fullName>
    </submittedName>
</protein>
<evidence type="ECO:0000256" key="1">
    <source>
        <dbReference type="SAM" id="SignalP"/>
    </source>
</evidence>
<sequence>MKLTISITLLPVLASAFAPATEMTPRSSTSLSAETDRRSVLQNIPSLAFLSAAAVTSSTALPQPSNAITGAGDGNLPDLPPEAARSYLQYRIPLQVATDYYLFELKDKLSNIDDWGEINQLYRTNNNKGQGQPNKIERDYINPMRILALSMPPDEADDMRAAQFKFEKAMQKISKAVSGVRRDLPVEIDRSVVVQAETGWDEGRMALNEFLTLLNSTTGLTEMKPIPAPGPNQLKEYGRSQKRFNELIKKTKLCQNRGGPALATAWGVAFTTQLLQDSCGIPDLDEYFYQ</sequence>
<keyword evidence="3" id="KW-1185">Reference proteome</keyword>
<feature type="chain" id="PRO_5042041969" evidence="1">
    <location>
        <begin position="17"/>
        <end position="290"/>
    </location>
</feature>
<proteinExistence type="predicted"/>
<organism evidence="2 3">
    <name type="scientific">Chaetoceros tenuissimus</name>
    <dbReference type="NCBI Taxonomy" id="426638"/>
    <lineage>
        <taxon>Eukaryota</taxon>
        <taxon>Sar</taxon>
        <taxon>Stramenopiles</taxon>
        <taxon>Ochrophyta</taxon>
        <taxon>Bacillariophyta</taxon>
        <taxon>Coscinodiscophyceae</taxon>
        <taxon>Chaetocerotophycidae</taxon>
        <taxon>Chaetocerotales</taxon>
        <taxon>Chaetocerotaceae</taxon>
        <taxon>Chaetoceros</taxon>
    </lineage>
</organism>
<name>A0AAD3H4I3_9STRA</name>
<evidence type="ECO:0000313" key="3">
    <source>
        <dbReference type="Proteomes" id="UP001054902"/>
    </source>
</evidence>